<gene>
    <name evidence="2" type="ORF">HYPSUDRAFT_788249</name>
</gene>
<accession>A0A0D2NVN1</accession>
<feature type="coiled-coil region" evidence="1">
    <location>
        <begin position="69"/>
        <end position="110"/>
    </location>
</feature>
<reference evidence="3" key="1">
    <citation type="submission" date="2014-04" db="EMBL/GenBank/DDBJ databases">
        <title>Evolutionary Origins and Diversification of the Mycorrhizal Mutualists.</title>
        <authorList>
            <consortium name="DOE Joint Genome Institute"/>
            <consortium name="Mycorrhizal Genomics Consortium"/>
            <person name="Kohler A."/>
            <person name="Kuo A."/>
            <person name="Nagy L.G."/>
            <person name="Floudas D."/>
            <person name="Copeland A."/>
            <person name="Barry K.W."/>
            <person name="Cichocki N."/>
            <person name="Veneault-Fourrey C."/>
            <person name="LaButti K."/>
            <person name="Lindquist E.A."/>
            <person name="Lipzen A."/>
            <person name="Lundell T."/>
            <person name="Morin E."/>
            <person name="Murat C."/>
            <person name="Riley R."/>
            <person name="Ohm R."/>
            <person name="Sun H."/>
            <person name="Tunlid A."/>
            <person name="Henrissat B."/>
            <person name="Grigoriev I.V."/>
            <person name="Hibbett D.S."/>
            <person name="Martin F."/>
        </authorList>
    </citation>
    <scope>NUCLEOTIDE SEQUENCE [LARGE SCALE GENOMIC DNA]</scope>
    <source>
        <strain evidence="3">FD-334 SS-4</strain>
    </source>
</reference>
<proteinExistence type="predicted"/>
<name>A0A0D2NVN1_HYPSF</name>
<keyword evidence="3" id="KW-1185">Reference proteome</keyword>
<evidence type="ECO:0000313" key="2">
    <source>
        <dbReference type="EMBL" id="KJA20581.1"/>
    </source>
</evidence>
<dbReference type="EMBL" id="KN817566">
    <property type="protein sequence ID" value="KJA20581.1"/>
    <property type="molecule type" value="Genomic_DNA"/>
</dbReference>
<organism evidence="2 3">
    <name type="scientific">Hypholoma sublateritium (strain FD-334 SS-4)</name>
    <dbReference type="NCBI Taxonomy" id="945553"/>
    <lineage>
        <taxon>Eukaryota</taxon>
        <taxon>Fungi</taxon>
        <taxon>Dikarya</taxon>
        <taxon>Basidiomycota</taxon>
        <taxon>Agaricomycotina</taxon>
        <taxon>Agaricomycetes</taxon>
        <taxon>Agaricomycetidae</taxon>
        <taxon>Agaricales</taxon>
        <taxon>Agaricineae</taxon>
        <taxon>Strophariaceae</taxon>
        <taxon>Hypholoma</taxon>
    </lineage>
</organism>
<keyword evidence="1" id="KW-0175">Coiled coil</keyword>
<protein>
    <submittedName>
        <fullName evidence="2">Uncharacterized protein</fullName>
    </submittedName>
</protein>
<sequence>MANPDRENESELNLLEAKCKYFVKNAHVPQHDGARAYPEISHPVRNEKIFRREDWQILNTSLTSCKLQCDVLDEDNVILQQKCNALESELAAEKQNSEKKKEVIIDLRKELELYQRSFARISKMLDDFNNSK</sequence>
<evidence type="ECO:0000313" key="3">
    <source>
        <dbReference type="Proteomes" id="UP000054270"/>
    </source>
</evidence>
<dbReference type="AlphaFoldDB" id="A0A0D2NVN1"/>
<dbReference type="Proteomes" id="UP000054270">
    <property type="component" value="Unassembled WGS sequence"/>
</dbReference>
<evidence type="ECO:0000256" key="1">
    <source>
        <dbReference type="SAM" id="Coils"/>
    </source>
</evidence>